<sequence length="114" mass="12841">MPFKIANHGGRYLYVDDDNQIQADHNYDLSRPPSDLASKGTVFDTDKQHQLVTNKGPVKYNMGGTPIDLQLEQINADEYVIRTSRGKHYLFSGLESIRVEDQVGPMGIFTVVNE</sequence>
<comment type="caution">
    <text evidence="1">The sequence shown here is derived from an EMBL/GenBank/DDBJ whole genome shotgun (WGS) entry which is preliminary data.</text>
</comment>
<reference evidence="1" key="1">
    <citation type="submission" date="2013-08" db="EMBL/GenBank/DDBJ databases">
        <title>Gene expansion shapes genome architecture in the human pathogen Lichtheimia corymbifera: an evolutionary genomics analysis in the ancient terrestrial Mucorales (Mucoromycotina).</title>
        <authorList>
            <person name="Schwartze V.U."/>
            <person name="Winter S."/>
            <person name="Shelest E."/>
            <person name="Marcet-Houben M."/>
            <person name="Horn F."/>
            <person name="Wehner S."/>
            <person name="Hoffmann K."/>
            <person name="Riege K."/>
            <person name="Sammeth M."/>
            <person name="Nowrousian M."/>
            <person name="Valiante V."/>
            <person name="Linde J."/>
            <person name="Jacobsen I.D."/>
            <person name="Marz M."/>
            <person name="Brakhage A.A."/>
            <person name="Gabaldon T."/>
            <person name="Bocker S."/>
            <person name="Voigt K."/>
        </authorList>
    </citation>
    <scope>NUCLEOTIDE SEQUENCE [LARGE SCALE GENOMIC DNA]</scope>
    <source>
        <strain evidence="1">FSU 9682</strain>
    </source>
</reference>
<gene>
    <name evidence="1" type="ORF">LCOR_04124.1</name>
</gene>
<dbReference type="EMBL" id="CBTN010000014">
    <property type="protein sequence ID" value="CDH52674.1"/>
    <property type="molecule type" value="Genomic_DNA"/>
</dbReference>
<dbReference type="VEuPathDB" id="FungiDB:LCOR_04124.1"/>
<keyword evidence="2" id="KW-1185">Reference proteome</keyword>
<proteinExistence type="predicted"/>
<dbReference type="OrthoDB" id="2203709at2759"/>
<evidence type="ECO:0000313" key="2">
    <source>
        <dbReference type="Proteomes" id="UP000027586"/>
    </source>
</evidence>
<evidence type="ECO:0000313" key="1">
    <source>
        <dbReference type="EMBL" id="CDH52674.1"/>
    </source>
</evidence>
<name>A0A068RRQ0_9FUNG</name>
<accession>A0A068RRQ0</accession>
<dbReference type="AlphaFoldDB" id="A0A068RRQ0"/>
<organism evidence="1 2">
    <name type="scientific">Lichtheimia corymbifera JMRC:FSU:9682</name>
    <dbReference type="NCBI Taxonomy" id="1263082"/>
    <lineage>
        <taxon>Eukaryota</taxon>
        <taxon>Fungi</taxon>
        <taxon>Fungi incertae sedis</taxon>
        <taxon>Mucoromycota</taxon>
        <taxon>Mucoromycotina</taxon>
        <taxon>Mucoromycetes</taxon>
        <taxon>Mucorales</taxon>
        <taxon>Lichtheimiaceae</taxon>
        <taxon>Lichtheimia</taxon>
    </lineage>
</organism>
<protein>
    <submittedName>
        <fullName evidence="1">Uncharacterized protein</fullName>
    </submittedName>
</protein>
<dbReference type="Proteomes" id="UP000027586">
    <property type="component" value="Unassembled WGS sequence"/>
</dbReference>